<name>A0AAF0QBY6_SOLVR</name>
<dbReference type="PROSITE" id="PS00107">
    <property type="entry name" value="PROTEIN_KINASE_ATP"/>
    <property type="match status" value="1"/>
</dbReference>
<keyword evidence="23" id="KW-1185">Reference proteome</keyword>
<dbReference type="PROSITE" id="PS00108">
    <property type="entry name" value="PROTEIN_KINASE_ST"/>
    <property type="match status" value="1"/>
</dbReference>
<evidence type="ECO:0000256" key="5">
    <source>
        <dbReference type="ARBA" id="ARBA00022614"/>
    </source>
</evidence>
<dbReference type="InterPro" id="IPR032675">
    <property type="entry name" value="LRR_dom_sf"/>
</dbReference>
<accession>A0AAF0QBY6</accession>
<dbReference type="SMART" id="SM00220">
    <property type="entry name" value="S_TKc"/>
    <property type="match status" value="1"/>
</dbReference>
<dbReference type="Gene3D" id="3.30.200.20">
    <property type="entry name" value="Phosphorylase Kinase, domain 1"/>
    <property type="match status" value="1"/>
</dbReference>
<dbReference type="InterPro" id="IPR011009">
    <property type="entry name" value="Kinase-like_dom_sf"/>
</dbReference>
<reference evidence="22" key="1">
    <citation type="submission" date="2023-08" db="EMBL/GenBank/DDBJ databases">
        <title>A de novo genome assembly of Solanum verrucosum Schlechtendal, a Mexican diploid species geographically isolated from the other diploid A-genome species in potato relatives.</title>
        <authorList>
            <person name="Hosaka K."/>
        </authorList>
    </citation>
    <scope>NUCLEOTIDE SEQUENCE</scope>
    <source>
        <tissue evidence="22">Young leaves</tissue>
    </source>
</reference>
<keyword evidence="7 19" id="KW-0812">Transmembrane</keyword>
<dbReference type="SUPFAM" id="SSF56112">
    <property type="entry name" value="Protein kinase-like (PK-like)"/>
    <property type="match status" value="1"/>
</dbReference>
<dbReference type="PANTHER" id="PTHR45631:SF215">
    <property type="entry name" value="PROTEIN KINASE DOMAIN-CONTAINING PROTEIN"/>
    <property type="match status" value="1"/>
</dbReference>
<dbReference type="GO" id="GO:0005524">
    <property type="term" value="F:ATP binding"/>
    <property type="evidence" value="ECO:0007669"/>
    <property type="project" value="UniProtKB-UniRule"/>
</dbReference>
<evidence type="ECO:0000256" key="2">
    <source>
        <dbReference type="ARBA" id="ARBA00012513"/>
    </source>
</evidence>
<dbReference type="SUPFAM" id="SSF52058">
    <property type="entry name" value="L domain-like"/>
    <property type="match status" value="1"/>
</dbReference>
<evidence type="ECO:0000313" key="23">
    <source>
        <dbReference type="Proteomes" id="UP001234989"/>
    </source>
</evidence>
<feature type="binding site" evidence="18">
    <location>
        <position position="641"/>
    </location>
    <ligand>
        <name>ATP</name>
        <dbReference type="ChEBI" id="CHEBI:30616"/>
    </ligand>
</feature>
<evidence type="ECO:0000256" key="1">
    <source>
        <dbReference type="ARBA" id="ARBA00004167"/>
    </source>
</evidence>
<keyword evidence="3" id="KW-0723">Serine/threonine-protein kinase</keyword>
<dbReference type="Gene3D" id="3.80.10.10">
    <property type="entry name" value="Ribonuclease Inhibitor"/>
    <property type="match status" value="1"/>
</dbReference>
<dbReference type="InterPro" id="IPR024788">
    <property type="entry name" value="Malectin-like_Carb-bd_dom"/>
</dbReference>
<feature type="signal peptide" evidence="20">
    <location>
        <begin position="1"/>
        <end position="25"/>
    </location>
</feature>
<comment type="catalytic activity">
    <reaction evidence="16">
        <text>L-threonyl-[protein] + ATP = O-phospho-L-threonyl-[protein] + ADP + H(+)</text>
        <dbReference type="Rhea" id="RHEA:46608"/>
        <dbReference type="Rhea" id="RHEA-COMP:11060"/>
        <dbReference type="Rhea" id="RHEA-COMP:11605"/>
        <dbReference type="ChEBI" id="CHEBI:15378"/>
        <dbReference type="ChEBI" id="CHEBI:30013"/>
        <dbReference type="ChEBI" id="CHEBI:30616"/>
        <dbReference type="ChEBI" id="CHEBI:61977"/>
        <dbReference type="ChEBI" id="CHEBI:456216"/>
        <dbReference type="EC" id="2.7.11.1"/>
    </reaction>
</comment>
<comment type="subcellular location">
    <subcellularLocation>
        <location evidence="1">Membrane</location>
        <topology evidence="1">Single-pass membrane protein</topology>
    </subcellularLocation>
</comment>
<evidence type="ECO:0000313" key="22">
    <source>
        <dbReference type="EMBL" id="WMV20102.1"/>
    </source>
</evidence>
<keyword evidence="13 19" id="KW-1133">Transmembrane helix</keyword>
<evidence type="ECO:0000256" key="6">
    <source>
        <dbReference type="ARBA" id="ARBA00022679"/>
    </source>
</evidence>
<dbReference type="InterPro" id="IPR000719">
    <property type="entry name" value="Prot_kinase_dom"/>
</dbReference>
<dbReference type="Proteomes" id="UP001234989">
    <property type="component" value="Chromosome 3"/>
</dbReference>
<evidence type="ECO:0000256" key="19">
    <source>
        <dbReference type="SAM" id="Phobius"/>
    </source>
</evidence>
<protein>
    <recommendedName>
        <fullName evidence="2">non-specific serine/threonine protein kinase</fullName>
        <ecNumber evidence="2">2.7.11.1</ecNumber>
    </recommendedName>
</protein>
<evidence type="ECO:0000256" key="7">
    <source>
        <dbReference type="ARBA" id="ARBA00022692"/>
    </source>
</evidence>
<evidence type="ECO:0000256" key="14">
    <source>
        <dbReference type="ARBA" id="ARBA00023136"/>
    </source>
</evidence>
<evidence type="ECO:0000256" key="13">
    <source>
        <dbReference type="ARBA" id="ARBA00022989"/>
    </source>
</evidence>
<dbReference type="Pfam" id="PF12819">
    <property type="entry name" value="Malectin_like"/>
    <property type="match status" value="1"/>
</dbReference>
<dbReference type="InterPro" id="IPR001611">
    <property type="entry name" value="Leu-rich_rpt"/>
</dbReference>
<dbReference type="EMBL" id="CP133614">
    <property type="protein sequence ID" value="WMV20102.1"/>
    <property type="molecule type" value="Genomic_DNA"/>
</dbReference>
<evidence type="ECO:0000256" key="8">
    <source>
        <dbReference type="ARBA" id="ARBA00022729"/>
    </source>
</evidence>
<dbReference type="EC" id="2.7.11.1" evidence="2"/>
<keyword evidence="6" id="KW-0808">Transferase</keyword>
<gene>
    <name evidence="22" type="ORF">MTR67_013487</name>
</gene>
<keyword evidence="9" id="KW-0677">Repeat</keyword>
<sequence length="911" mass="102915">MDFKLQRYFLFPLLGLLAITLLTHCSQPVFDDQSGFVSIDCGLPENSTYTGSMFPVTYTSDEMFISTGVNARLLPKFISNDTEIYLENVRSFPQGKRNCYNLRSSKDKDSKFLVRAFFMYGNYDNKSHVPKFDLHIGTELWDTIQLDNSSHVVTKEIIHVFATNYTNVCLINTGNGTPFISALELRRFRNTMYPSEYDISLELKMRYNFVSGTAPLRYSFDAYDRIWEALQLPEWDIVTTRREVDRDIENDFYPPTLAMGTAATPLNSTTWTLSWGPADPNIDYHTYLYFAEIVSLLPNQTRKFDVIINGETASWEGLEPEYLTTFVMDDKRMASNFNYTLRQTNNSRLPPLINALEVYAAKRFFKVHTDENDVDAIMDIKKTYDVKKNWQGDPCLPKDYTWEGLRCNYSSSSSTRIIGLDLSSSELSGDIPSSLSNLTALQYLDLSDNDLTGPIPSSLAGFAFLRFLNLTGNKFWGSIPLGLAEKANNETLLLRAFTVLLKLPYEALQALPGREKLQSGDQKSASDCIRFRQREILILMDGFVPVIKNHCQSAQCTKKKLSIPVVASVAVLLMLLIVVITICYFTKRKGDKRVDSFDSRSQRFSYTKIVSMTNNFEKILGRGGFGLVYHGYLDNKEVAVKMLAETGYKEFQIEAELLGRVHHRNLISLVGYCYEGAYMALVYEYMANGTVKEHLNGPKSLTWIERLQVALNGAEGLDYLHNGCTPPIVHRDVKSTNILLDDNFHAKLADFGISRAFSVDESSFVSTAVVGTIGYLDPEYAHLQKLHEKSDVYSFGVVLLELITGQPPVITSKNCHITQWVGNSLTTGEFADVIDPMLDGTYDSELVEKYVRLAISCCSPSSANRPTMHYVSSRLEEYLEAATEATKGIMVYLEDSTTIPVLLDSKFSSKF</sequence>
<feature type="domain" description="Protein kinase" evidence="21">
    <location>
        <begin position="614"/>
        <end position="879"/>
    </location>
</feature>
<evidence type="ECO:0000256" key="20">
    <source>
        <dbReference type="SAM" id="SignalP"/>
    </source>
</evidence>
<evidence type="ECO:0000256" key="3">
    <source>
        <dbReference type="ARBA" id="ARBA00022527"/>
    </source>
</evidence>
<dbReference type="GO" id="GO:0004674">
    <property type="term" value="F:protein serine/threonine kinase activity"/>
    <property type="evidence" value="ECO:0007669"/>
    <property type="project" value="UniProtKB-KW"/>
</dbReference>
<dbReference type="Pfam" id="PF13855">
    <property type="entry name" value="LRR_8"/>
    <property type="match status" value="1"/>
</dbReference>
<evidence type="ECO:0000256" key="18">
    <source>
        <dbReference type="PROSITE-ProRule" id="PRU10141"/>
    </source>
</evidence>
<evidence type="ECO:0000256" key="16">
    <source>
        <dbReference type="ARBA" id="ARBA00047899"/>
    </source>
</evidence>
<dbReference type="GO" id="GO:0016020">
    <property type="term" value="C:membrane"/>
    <property type="evidence" value="ECO:0007669"/>
    <property type="project" value="UniProtKB-SubCell"/>
</dbReference>
<organism evidence="22 23">
    <name type="scientific">Solanum verrucosum</name>
    <dbReference type="NCBI Taxonomy" id="315347"/>
    <lineage>
        <taxon>Eukaryota</taxon>
        <taxon>Viridiplantae</taxon>
        <taxon>Streptophyta</taxon>
        <taxon>Embryophyta</taxon>
        <taxon>Tracheophyta</taxon>
        <taxon>Spermatophyta</taxon>
        <taxon>Magnoliopsida</taxon>
        <taxon>eudicotyledons</taxon>
        <taxon>Gunneridae</taxon>
        <taxon>Pentapetalae</taxon>
        <taxon>asterids</taxon>
        <taxon>lamiids</taxon>
        <taxon>Solanales</taxon>
        <taxon>Solanaceae</taxon>
        <taxon>Solanoideae</taxon>
        <taxon>Solaneae</taxon>
        <taxon>Solanum</taxon>
    </lineage>
</organism>
<evidence type="ECO:0000256" key="15">
    <source>
        <dbReference type="ARBA" id="ARBA00023170"/>
    </source>
</evidence>
<feature type="chain" id="PRO_5042089156" description="non-specific serine/threonine protein kinase" evidence="20">
    <location>
        <begin position="26"/>
        <end position="911"/>
    </location>
</feature>
<comment type="catalytic activity">
    <reaction evidence="17">
        <text>L-seryl-[protein] + ATP = O-phospho-L-seryl-[protein] + ADP + H(+)</text>
        <dbReference type="Rhea" id="RHEA:17989"/>
        <dbReference type="Rhea" id="RHEA-COMP:9863"/>
        <dbReference type="Rhea" id="RHEA-COMP:11604"/>
        <dbReference type="ChEBI" id="CHEBI:15378"/>
        <dbReference type="ChEBI" id="CHEBI:29999"/>
        <dbReference type="ChEBI" id="CHEBI:30616"/>
        <dbReference type="ChEBI" id="CHEBI:83421"/>
        <dbReference type="ChEBI" id="CHEBI:456216"/>
        <dbReference type="EC" id="2.7.11.1"/>
    </reaction>
</comment>
<keyword evidence="14 19" id="KW-0472">Membrane</keyword>
<evidence type="ECO:0000259" key="21">
    <source>
        <dbReference type="PROSITE" id="PS50011"/>
    </source>
</evidence>
<keyword evidence="5" id="KW-0433">Leucine-rich repeat</keyword>
<dbReference type="InterPro" id="IPR001245">
    <property type="entry name" value="Ser-Thr/Tyr_kinase_cat_dom"/>
</dbReference>
<keyword evidence="8 20" id="KW-0732">Signal</keyword>
<dbReference type="AlphaFoldDB" id="A0AAF0QBY6"/>
<proteinExistence type="predicted"/>
<dbReference type="FunFam" id="3.80.10.10:FF:000129">
    <property type="entry name" value="Leucine-rich repeat receptor-like kinase"/>
    <property type="match status" value="1"/>
</dbReference>
<keyword evidence="12 18" id="KW-0067">ATP-binding</keyword>
<dbReference type="Gene3D" id="1.10.510.10">
    <property type="entry name" value="Transferase(Phosphotransferase) domain 1"/>
    <property type="match status" value="1"/>
</dbReference>
<keyword evidence="11" id="KW-0418">Kinase</keyword>
<keyword evidence="15" id="KW-0675">Receptor</keyword>
<dbReference type="InterPro" id="IPR017441">
    <property type="entry name" value="Protein_kinase_ATP_BS"/>
</dbReference>
<evidence type="ECO:0000256" key="4">
    <source>
        <dbReference type="ARBA" id="ARBA00022553"/>
    </source>
</evidence>
<keyword evidence="4" id="KW-0597">Phosphoprotein</keyword>
<keyword evidence="10 18" id="KW-0547">Nucleotide-binding</keyword>
<evidence type="ECO:0000256" key="12">
    <source>
        <dbReference type="ARBA" id="ARBA00022840"/>
    </source>
</evidence>
<dbReference type="CDD" id="cd14066">
    <property type="entry name" value="STKc_IRAK"/>
    <property type="match status" value="1"/>
</dbReference>
<feature type="transmembrane region" description="Helical" evidence="19">
    <location>
        <begin position="561"/>
        <end position="585"/>
    </location>
</feature>
<evidence type="ECO:0000256" key="11">
    <source>
        <dbReference type="ARBA" id="ARBA00022777"/>
    </source>
</evidence>
<dbReference type="InterPro" id="IPR008271">
    <property type="entry name" value="Ser/Thr_kinase_AS"/>
</dbReference>
<evidence type="ECO:0000256" key="17">
    <source>
        <dbReference type="ARBA" id="ARBA00048679"/>
    </source>
</evidence>
<evidence type="ECO:0000256" key="9">
    <source>
        <dbReference type="ARBA" id="ARBA00022737"/>
    </source>
</evidence>
<dbReference type="FunFam" id="1.10.510.10:FF:000146">
    <property type="entry name" value="LRR receptor-like serine/threonine-protein kinase IOS1"/>
    <property type="match status" value="1"/>
</dbReference>
<evidence type="ECO:0000256" key="10">
    <source>
        <dbReference type="ARBA" id="ARBA00022741"/>
    </source>
</evidence>
<dbReference type="PROSITE" id="PS50011">
    <property type="entry name" value="PROTEIN_KINASE_DOM"/>
    <property type="match status" value="1"/>
</dbReference>
<dbReference type="PANTHER" id="PTHR45631">
    <property type="entry name" value="OS07G0107800 PROTEIN-RELATED"/>
    <property type="match status" value="1"/>
</dbReference>
<dbReference type="Pfam" id="PF07714">
    <property type="entry name" value="PK_Tyr_Ser-Thr"/>
    <property type="match status" value="1"/>
</dbReference>